<organism evidence="2 3">
    <name type="scientific">Phaeodactylum tricornutum (strain CCAP 1055/1)</name>
    <dbReference type="NCBI Taxonomy" id="556484"/>
    <lineage>
        <taxon>Eukaryota</taxon>
        <taxon>Sar</taxon>
        <taxon>Stramenopiles</taxon>
        <taxon>Ochrophyta</taxon>
        <taxon>Bacillariophyta</taxon>
        <taxon>Bacillariophyceae</taxon>
        <taxon>Bacillariophycidae</taxon>
        <taxon>Naviculales</taxon>
        <taxon>Phaeodactylaceae</taxon>
        <taxon>Phaeodactylum</taxon>
    </lineage>
</organism>
<keyword evidence="1" id="KW-1133">Transmembrane helix</keyword>
<proteinExistence type="predicted"/>
<dbReference type="RefSeq" id="XP_002181496.1">
    <property type="nucleotide sequence ID" value="XM_002181460.1"/>
</dbReference>
<keyword evidence="3" id="KW-1185">Reference proteome</keyword>
<dbReference type="PaxDb" id="2850-Phatr47277"/>
<dbReference type="HOGENOM" id="CLU_460417_0_0_1"/>
<dbReference type="InParanoid" id="B7G3U2"/>
<gene>
    <name evidence="2" type="ORF">PHATRDRAFT_47277</name>
</gene>
<sequence length="585" mass="64504">MGRVWDTWQSTYQTVYDTQCRSSAYGSFFHSNKNLLAVREDKVHSLALLPDRRQPGLRQAGYGPTLSFLIPTAVGLLCLWKSQKMIYKTPDPPALGISMQEAAQQNYHDTQWDGMRPHGAYRKRNIPPWPEVWFVISLFGVLGSLSCYFRIVPPIPDQIAGGSVLRDVRNEARGKARSTGGKQQQRDYDFMVAWPERNRSIISENRIRFYIEYILLRVTEYVFVVEFIPRLAFVCRATGHCSARAQLWELSSILYPAGVATPLRTDFSSAIQSFESHIVSTLWTAVGIVIVSCCLLSAQAIVLDKGYLAVLGYIGSEWTVVTDADTATLNPWDPKRKYKKGDLVGYGSDVYQATSNSPDGKPIDPRLRSVHKLLSGELGHNATSQVLLQVSKVQLGTTLIYIGLWVMFTLFGYSTHGLLSAVGANLVALYTLSNDGLSHHNELSSLRAEIMIDVIIVELSTWTSIVILVNFFPLGVTIMAISLPSSPAVLITTALTCPMKVSFAVSSPSVLPTTLNEYFSGNVSIALKMLPPLRSVSISLEGSKAPIKAFTLYLNLSVISCCLVGGSMIVRLPSADCTVTSDPVR</sequence>
<feature type="transmembrane region" description="Helical" evidence="1">
    <location>
        <begin position="450"/>
        <end position="472"/>
    </location>
</feature>
<dbReference type="EMBL" id="CM000615">
    <property type="protein sequence ID" value="EEC46710.1"/>
    <property type="molecule type" value="Genomic_DNA"/>
</dbReference>
<protein>
    <submittedName>
        <fullName evidence="2">Uncharacterized protein</fullName>
    </submittedName>
</protein>
<reference evidence="3" key="2">
    <citation type="submission" date="2008-08" db="EMBL/GenBank/DDBJ databases">
        <authorList>
            <consortium name="Diatom Consortium"/>
            <person name="Grigoriev I."/>
            <person name="Grimwood J."/>
            <person name="Kuo A."/>
            <person name="Otillar R.P."/>
            <person name="Salamov A."/>
            <person name="Detter J.C."/>
            <person name="Lindquist E."/>
            <person name="Shapiro H."/>
            <person name="Lucas S."/>
            <person name="Glavina del Rio T."/>
            <person name="Pitluck S."/>
            <person name="Rokhsar D."/>
            <person name="Bowler C."/>
        </authorList>
    </citation>
    <scope>GENOME REANNOTATION</scope>
    <source>
        <strain evidence="3">CCAP 1055/1</strain>
    </source>
</reference>
<dbReference type="OrthoDB" id="46355at2759"/>
<reference evidence="2 3" key="1">
    <citation type="journal article" date="2008" name="Nature">
        <title>The Phaeodactylum genome reveals the evolutionary history of diatom genomes.</title>
        <authorList>
            <person name="Bowler C."/>
            <person name="Allen A.E."/>
            <person name="Badger J.H."/>
            <person name="Grimwood J."/>
            <person name="Jabbari K."/>
            <person name="Kuo A."/>
            <person name="Maheswari U."/>
            <person name="Martens C."/>
            <person name="Maumus F."/>
            <person name="Otillar R.P."/>
            <person name="Rayko E."/>
            <person name="Salamov A."/>
            <person name="Vandepoele K."/>
            <person name="Beszteri B."/>
            <person name="Gruber A."/>
            <person name="Heijde M."/>
            <person name="Katinka M."/>
            <person name="Mock T."/>
            <person name="Valentin K."/>
            <person name="Verret F."/>
            <person name="Berges J.A."/>
            <person name="Brownlee C."/>
            <person name="Cadoret J.P."/>
            <person name="Chiovitti A."/>
            <person name="Choi C.J."/>
            <person name="Coesel S."/>
            <person name="De Martino A."/>
            <person name="Detter J.C."/>
            <person name="Durkin C."/>
            <person name="Falciatore A."/>
            <person name="Fournet J."/>
            <person name="Haruta M."/>
            <person name="Huysman M.J."/>
            <person name="Jenkins B.D."/>
            <person name="Jiroutova K."/>
            <person name="Jorgensen R.E."/>
            <person name="Joubert Y."/>
            <person name="Kaplan A."/>
            <person name="Kroger N."/>
            <person name="Kroth P.G."/>
            <person name="La Roche J."/>
            <person name="Lindquist E."/>
            <person name="Lommer M."/>
            <person name="Martin-Jezequel V."/>
            <person name="Lopez P.J."/>
            <person name="Lucas S."/>
            <person name="Mangogna M."/>
            <person name="McGinnis K."/>
            <person name="Medlin L.K."/>
            <person name="Montsant A."/>
            <person name="Oudot-Le Secq M.P."/>
            <person name="Napoli C."/>
            <person name="Obornik M."/>
            <person name="Parker M.S."/>
            <person name="Petit J.L."/>
            <person name="Porcel B.M."/>
            <person name="Poulsen N."/>
            <person name="Robison M."/>
            <person name="Rychlewski L."/>
            <person name="Rynearson T.A."/>
            <person name="Schmutz J."/>
            <person name="Shapiro H."/>
            <person name="Siaut M."/>
            <person name="Stanley M."/>
            <person name="Sussman M.R."/>
            <person name="Taylor A.R."/>
            <person name="Vardi A."/>
            <person name="von Dassow P."/>
            <person name="Vyverman W."/>
            <person name="Willis A."/>
            <person name="Wyrwicz L.S."/>
            <person name="Rokhsar D.S."/>
            <person name="Weissenbach J."/>
            <person name="Armbrust E.V."/>
            <person name="Green B.R."/>
            <person name="Van de Peer Y."/>
            <person name="Grigoriev I.V."/>
        </authorList>
    </citation>
    <scope>NUCLEOTIDE SEQUENCE [LARGE SCALE GENOMIC DNA]</scope>
    <source>
        <strain evidence="2 3">CCAP 1055/1</strain>
    </source>
</reference>
<dbReference type="GeneID" id="7202318"/>
<evidence type="ECO:0000256" key="1">
    <source>
        <dbReference type="SAM" id="Phobius"/>
    </source>
</evidence>
<name>B7G3U2_PHATC</name>
<dbReference type="AlphaFoldDB" id="B7G3U2"/>
<feature type="transmembrane region" description="Helical" evidence="1">
    <location>
        <begin position="60"/>
        <end position="80"/>
    </location>
</feature>
<feature type="transmembrane region" description="Helical" evidence="1">
    <location>
        <begin position="282"/>
        <end position="303"/>
    </location>
</feature>
<feature type="transmembrane region" description="Helical" evidence="1">
    <location>
        <begin position="550"/>
        <end position="570"/>
    </location>
</feature>
<keyword evidence="1" id="KW-0812">Transmembrane</keyword>
<evidence type="ECO:0000313" key="2">
    <source>
        <dbReference type="EMBL" id="EEC46710.1"/>
    </source>
</evidence>
<keyword evidence="1" id="KW-0472">Membrane</keyword>
<feature type="transmembrane region" description="Helical" evidence="1">
    <location>
        <begin position="132"/>
        <end position="151"/>
    </location>
</feature>
<feature type="transmembrane region" description="Helical" evidence="1">
    <location>
        <begin position="399"/>
        <end position="430"/>
    </location>
</feature>
<accession>B7G3U2</accession>
<evidence type="ECO:0000313" key="3">
    <source>
        <dbReference type="Proteomes" id="UP000000759"/>
    </source>
</evidence>
<dbReference type="Proteomes" id="UP000000759">
    <property type="component" value="Chromosome 13"/>
</dbReference>
<dbReference type="KEGG" id="pti:PHATRDRAFT_47277"/>